<protein>
    <submittedName>
        <fullName evidence="2">Uncharacterized protein</fullName>
    </submittedName>
</protein>
<accession>A0AB74TUH7</accession>
<sequence>MIFQFVQSIIIPLVSIFSIFISNWLGRKGVRDDYQLKTKEQAYRTFYIPLMKLLLQANQDYMTYYWFVASNYMTDRQYIDPFNRLLTNNLEYLSPLVIPHVHNYSIKTNNAKLFFDNGQYRYEYENSLVDASDEFDIIIKLTLEQASSLANELGYPDIAAPILETFETIVDTDINYPRHLPEIYQTSHPILHE</sequence>
<evidence type="ECO:0000256" key="1">
    <source>
        <dbReference type="SAM" id="Phobius"/>
    </source>
</evidence>
<dbReference type="EMBL" id="CP142434">
    <property type="protein sequence ID" value="XBC48468.1"/>
    <property type="molecule type" value="Genomic_DNA"/>
</dbReference>
<keyword evidence="1" id="KW-0472">Membrane</keyword>
<proteinExistence type="predicted"/>
<evidence type="ECO:0000313" key="2">
    <source>
        <dbReference type="EMBL" id="XBC48468.1"/>
    </source>
</evidence>
<dbReference type="AlphaFoldDB" id="A0AB74TUH7"/>
<organism evidence="2">
    <name type="scientific">Dolosigranulum savutiense</name>
    <dbReference type="NCBI Taxonomy" id="3110288"/>
    <lineage>
        <taxon>Bacteria</taxon>
        <taxon>Bacillati</taxon>
        <taxon>Bacillota</taxon>
        <taxon>Bacilli</taxon>
        <taxon>Lactobacillales</taxon>
        <taxon>Carnobacteriaceae</taxon>
        <taxon>Dolosigranulum</taxon>
    </lineage>
</organism>
<keyword evidence="1" id="KW-1133">Transmembrane helix</keyword>
<feature type="transmembrane region" description="Helical" evidence="1">
    <location>
        <begin position="6"/>
        <end position="26"/>
    </location>
</feature>
<name>A0AB74TUH7_9LACT</name>
<dbReference type="RefSeq" id="WP_347298456.1">
    <property type="nucleotide sequence ID" value="NZ_CP142434.1"/>
</dbReference>
<gene>
    <name evidence="2" type="ORF">VUQ09_03495</name>
</gene>
<keyword evidence="1" id="KW-0812">Transmembrane</keyword>
<reference evidence="2" key="1">
    <citation type="submission" date="2023-12" db="EMBL/GenBank/DDBJ databases">
        <title>Dolosigranulum savutii sp. nov. isolated from human upper respiratory samples collected in Botswana.</title>
        <authorList>
            <person name="Kelly M.S."/>
        </authorList>
    </citation>
    <scope>NUCLEOTIDE SEQUENCE</scope>
    <source>
        <strain evidence="2">MSK312</strain>
    </source>
</reference>